<evidence type="ECO:0000256" key="4">
    <source>
        <dbReference type="ARBA" id="ARBA00022723"/>
    </source>
</evidence>
<evidence type="ECO:0000313" key="14">
    <source>
        <dbReference type="Proteomes" id="UP000029579"/>
    </source>
</evidence>
<protein>
    <submittedName>
        <fullName evidence="13">CRISPR-associated protein Cas3</fullName>
    </submittedName>
</protein>
<proteinExistence type="inferred from homology"/>
<accession>A0A095X2G5</accession>
<dbReference type="Pfam" id="PF22590">
    <property type="entry name" value="Cas3-like_C_2"/>
    <property type="match status" value="1"/>
</dbReference>
<dbReference type="EMBL" id="JRMW01000034">
    <property type="protein sequence ID" value="KGF04053.1"/>
    <property type="molecule type" value="Genomic_DNA"/>
</dbReference>
<keyword evidence="7" id="KW-0347">Helicase</keyword>
<dbReference type="InterPro" id="IPR006474">
    <property type="entry name" value="Helicase_Cas3_CRISPR-ass_core"/>
</dbReference>
<dbReference type="eggNOG" id="COG1203">
    <property type="taxonomic scope" value="Bacteria"/>
</dbReference>
<dbReference type="GO" id="GO:0004518">
    <property type="term" value="F:nuclease activity"/>
    <property type="evidence" value="ECO:0007669"/>
    <property type="project" value="UniProtKB-KW"/>
</dbReference>
<keyword evidence="8" id="KW-0067">ATP-binding</keyword>
<evidence type="ECO:0000313" key="13">
    <source>
        <dbReference type="EMBL" id="KGF04053.1"/>
    </source>
</evidence>
<dbReference type="InterPro" id="IPR001650">
    <property type="entry name" value="Helicase_C-like"/>
</dbReference>
<dbReference type="InterPro" id="IPR027417">
    <property type="entry name" value="P-loop_NTPase"/>
</dbReference>
<evidence type="ECO:0000256" key="2">
    <source>
        <dbReference type="ARBA" id="ARBA00009046"/>
    </source>
</evidence>
<dbReference type="NCBIfam" id="TIGR01596">
    <property type="entry name" value="cas3_HD"/>
    <property type="match status" value="1"/>
</dbReference>
<dbReference type="InterPro" id="IPR006483">
    <property type="entry name" value="CRISPR-assoc_Cas3_HD"/>
</dbReference>
<organism evidence="13 14">
    <name type="scientific">Anaerococcus lactolyticus S7-1-13</name>
    <dbReference type="NCBI Taxonomy" id="1284686"/>
    <lineage>
        <taxon>Bacteria</taxon>
        <taxon>Bacillati</taxon>
        <taxon>Bacillota</taxon>
        <taxon>Tissierellia</taxon>
        <taxon>Tissierellales</taxon>
        <taxon>Peptoniphilaceae</taxon>
        <taxon>Anaerococcus</taxon>
    </lineage>
</organism>
<dbReference type="InterPro" id="IPR038257">
    <property type="entry name" value="CRISPR-assoc_Cas3_HD_sf"/>
</dbReference>
<dbReference type="InterPro" id="IPR054712">
    <property type="entry name" value="Cas3-like_dom"/>
</dbReference>
<keyword evidence="9" id="KW-0051">Antiviral defense</keyword>
<feature type="domain" description="HD Cas3-type" evidence="12">
    <location>
        <begin position="13"/>
        <end position="226"/>
    </location>
</feature>
<name>A0A095X2G5_9FIRM</name>
<dbReference type="GO" id="GO:0016787">
    <property type="term" value="F:hydrolase activity"/>
    <property type="evidence" value="ECO:0007669"/>
    <property type="project" value="UniProtKB-KW"/>
</dbReference>
<comment type="similarity">
    <text evidence="2">In the central section; belongs to the CRISPR-associated helicase Cas3 family.</text>
</comment>
<keyword evidence="6" id="KW-0378">Hydrolase</keyword>
<dbReference type="Pfam" id="PF01966">
    <property type="entry name" value="HD"/>
    <property type="match status" value="1"/>
</dbReference>
<comment type="similarity">
    <text evidence="1">In the N-terminal section; belongs to the CRISPR-associated nuclease Cas3-HD family.</text>
</comment>
<dbReference type="PROSITE" id="PS51643">
    <property type="entry name" value="HD_CAS3"/>
    <property type="match status" value="1"/>
</dbReference>
<keyword evidence="4" id="KW-0479">Metal-binding</keyword>
<dbReference type="NCBIfam" id="TIGR01587">
    <property type="entry name" value="cas3_core"/>
    <property type="match status" value="1"/>
</dbReference>
<dbReference type="CDD" id="cd17930">
    <property type="entry name" value="DEXHc_cas3"/>
    <property type="match status" value="1"/>
</dbReference>
<dbReference type="AlphaFoldDB" id="A0A095X2G5"/>
<dbReference type="GO" id="GO:0051607">
    <property type="term" value="P:defense response to virus"/>
    <property type="evidence" value="ECO:0007669"/>
    <property type="project" value="UniProtKB-KW"/>
</dbReference>
<dbReference type="Gene3D" id="1.10.3210.30">
    <property type="match status" value="1"/>
</dbReference>
<evidence type="ECO:0000259" key="12">
    <source>
        <dbReference type="PROSITE" id="PS51643"/>
    </source>
</evidence>
<dbReference type="GO" id="GO:0046872">
    <property type="term" value="F:metal ion binding"/>
    <property type="evidence" value="ECO:0007669"/>
    <property type="project" value="UniProtKB-KW"/>
</dbReference>
<evidence type="ECO:0000256" key="9">
    <source>
        <dbReference type="ARBA" id="ARBA00023118"/>
    </source>
</evidence>
<feature type="domain" description="Helicase C-terminal" evidence="11">
    <location>
        <begin position="509"/>
        <end position="661"/>
    </location>
</feature>
<gene>
    <name evidence="13" type="ORF">HMPREF1630_05345</name>
</gene>
<dbReference type="SUPFAM" id="SSF109604">
    <property type="entry name" value="HD-domain/PDEase-like"/>
    <property type="match status" value="1"/>
</dbReference>
<dbReference type="PROSITE" id="PS51194">
    <property type="entry name" value="HELICASE_CTER"/>
    <property type="match status" value="1"/>
</dbReference>
<evidence type="ECO:0000259" key="10">
    <source>
        <dbReference type="PROSITE" id="PS51192"/>
    </source>
</evidence>
<dbReference type="Gene3D" id="3.40.50.300">
    <property type="entry name" value="P-loop containing nucleotide triphosphate hydrolases"/>
    <property type="match status" value="2"/>
</dbReference>
<evidence type="ECO:0000256" key="6">
    <source>
        <dbReference type="ARBA" id="ARBA00022801"/>
    </source>
</evidence>
<dbReference type="PROSITE" id="PS51192">
    <property type="entry name" value="HELICASE_ATP_BIND_1"/>
    <property type="match status" value="1"/>
</dbReference>
<dbReference type="CDD" id="cd09641">
    <property type="entry name" value="Cas3''_I"/>
    <property type="match status" value="1"/>
</dbReference>
<dbReference type="SMART" id="SM00490">
    <property type="entry name" value="HELICc"/>
    <property type="match status" value="1"/>
</dbReference>
<dbReference type="OrthoDB" id="9810236at2"/>
<sequence>MFDNLYAHVDQKNSNKRQKLIDHLVNTAEGSKKIGDKIGFANTAYIVGLLHDIGKISKEFQEKILSNSSRHVDHSTLGGYIILNLSNDILNNLEDGQDNIFTNSGIDVLEVYDYTNILIYTIMSHHGQYDQVRDSKKKGYVYTSFERIDKVADEDLYKKVIGLFLENRIDLADIFTKGFIEYVGVIKKLMDLSKYKETYDCEALGFYKGLVIRTLVSILKSADIKDTINSYETIIEEENIKELSKIRKEFERKVNEKYESFGIPNTLINKVRHRISNDILKRSKIDKNGIYKLNLPTGAGKTLLSLRYGINQLNYQNKDRFFYVTSFLSVLEQNAKEMKEVLGNNDYILEHHSNVLDKDLVKSDDYGDGFESIRKDYLLDNWSSPIVMTTMVQFFNTIFKGKSANLTRFKSLINSVIIIDECQSIPTEYLYMTNLSLNFLKVVFNANIVLSTATQPTNSEKILRHKLSYGDMDCKNVEIIKLVKDELASFKRVNLKLYKNISEEYTLEDIKELLLKNQDKSSLIILNTKKTVRELYDILSCYYQEDDLYYLTTNLTAFDRIKKIKDIKKRLNRNEKICLVSTQLIEAGVDVDFELVIRSISGVDSIVQAMGRCNREGKRKACETYVINIDSNQEKTSMLKGIDERKEAARYVLRNMYQKVDLDIIVKCYFKKLYANIDRKDFSTILQLLSNNINARDLYLKSHKNTSFKIDSGFIFDNEKDTALNIFQSFKTAYNEFDFIKDKQNTAVIEYEASKEIINEIRDLEIEFKKSYDLKLLKKIKSLCKRLSIHSVSINNKDLDKVSSILDGMLYIVDSTYYNPKFGIDFGGENIFLL</sequence>
<dbReference type="InterPro" id="IPR014001">
    <property type="entry name" value="Helicase_ATP-bd"/>
</dbReference>
<evidence type="ECO:0000256" key="7">
    <source>
        <dbReference type="ARBA" id="ARBA00022806"/>
    </source>
</evidence>
<evidence type="ECO:0000259" key="11">
    <source>
        <dbReference type="PROSITE" id="PS51194"/>
    </source>
</evidence>
<dbReference type="Pfam" id="PF04851">
    <property type="entry name" value="ResIII"/>
    <property type="match status" value="1"/>
</dbReference>
<dbReference type="InterPro" id="IPR006674">
    <property type="entry name" value="HD_domain"/>
</dbReference>
<keyword evidence="3" id="KW-0540">Nuclease</keyword>
<dbReference type="Proteomes" id="UP000029579">
    <property type="component" value="Unassembled WGS sequence"/>
</dbReference>
<reference evidence="13 14" key="1">
    <citation type="submission" date="2014-07" db="EMBL/GenBank/DDBJ databases">
        <authorList>
            <person name="McCorrison J."/>
            <person name="Sanka R."/>
            <person name="Torralba M."/>
            <person name="Gillis M."/>
            <person name="Haft D.H."/>
            <person name="Methe B."/>
            <person name="Sutton G."/>
            <person name="Nelson K.E."/>
        </authorList>
    </citation>
    <scope>NUCLEOTIDE SEQUENCE [LARGE SCALE GENOMIC DNA]</scope>
    <source>
        <strain evidence="13 14">S7-1-13</strain>
    </source>
</reference>
<dbReference type="GO" id="GO:0003677">
    <property type="term" value="F:DNA binding"/>
    <property type="evidence" value="ECO:0007669"/>
    <property type="project" value="InterPro"/>
</dbReference>
<keyword evidence="5" id="KW-0547">Nucleotide-binding</keyword>
<evidence type="ECO:0000256" key="5">
    <source>
        <dbReference type="ARBA" id="ARBA00022741"/>
    </source>
</evidence>
<dbReference type="RefSeq" id="WP_037327723.1">
    <property type="nucleotide sequence ID" value="NZ_JRMW01000034.1"/>
</dbReference>
<dbReference type="InterPro" id="IPR003607">
    <property type="entry name" value="HD/PDEase_dom"/>
</dbReference>
<dbReference type="GO" id="GO:0004386">
    <property type="term" value="F:helicase activity"/>
    <property type="evidence" value="ECO:0007669"/>
    <property type="project" value="UniProtKB-KW"/>
</dbReference>
<evidence type="ECO:0000256" key="8">
    <source>
        <dbReference type="ARBA" id="ARBA00022840"/>
    </source>
</evidence>
<evidence type="ECO:0000256" key="3">
    <source>
        <dbReference type="ARBA" id="ARBA00022722"/>
    </source>
</evidence>
<dbReference type="SUPFAM" id="SSF52540">
    <property type="entry name" value="P-loop containing nucleoside triphosphate hydrolases"/>
    <property type="match status" value="1"/>
</dbReference>
<feature type="domain" description="Helicase ATP-binding" evidence="10">
    <location>
        <begin position="282"/>
        <end position="473"/>
    </location>
</feature>
<dbReference type="InterPro" id="IPR006935">
    <property type="entry name" value="Helicase/UvrB_N"/>
</dbReference>
<dbReference type="SMART" id="SM00487">
    <property type="entry name" value="DEXDc"/>
    <property type="match status" value="1"/>
</dbReference>
<dbReference type="GO" id="GO:0005524">
    <property type="term" value="F:ATP binding"/>
    <property type="evidence" value="ECO:0007669"/>
    <property type="project" value="UniProtKB-KW"/>
</dbReference>
<comment type="caution">
    <text evidence="13">The sequence shown here is derived from an EMBL/GenBank/DDBJ whole genome shotgun (WGS) entry which is preliminary data.</text>
</comment>
<dbReference type="SMART" id="SM00471">
    <property type="entry name" value="HDc"/>
    <property type="match status" value="1"/>
</dbReference>
<evidence type="ECO:0000256" key="1">
    <source>
        <dbReference type="ARBA" id="ARBA00006847"/>
    </source>
</evidence>